<evidence type="ECO:0000313" key="3">
    <source>
        <dbReference type="EMBL" id="RPB14831.1"/>
    </source>
</evidence>
<reference evidence="3 4" key="1">
    <citation type="journal article" date="2018" name="Nat. Ecol. Evol.">
        <title>Pezizomycetes genomes reveal the molecular basis of ectomycorrhizal truffle lifestyle.</title>
        <authorList>
            <person name="Murat C."/>
            <person name="Payen T."/>
            <person name="Noel B."/>
            <person name="Kuo A."/>
            <person name="Morin E."/>
            <person name="Chen J."/>
            <person name="Kohler A."/>
            <person name="Krizsan K."/>
            <person name="Balestrini R."/>
            <person name="Da Silva C."/>
            <person name="Montanini B."/>
            <person name="Hainaut M."/>
            <person name="Levati E."/>
            <person name="Barry K.W."/>
            <person name="Belfiori B."/>
            <person name="Cichocki N."/>
            <person name="Clum A."/>
            <person name="Dockter R.B."/>
            <person name="Fauchery L."/>
            <person name="Guy J."/>
            <person name="Iotti M."/>
            <person name="Le Tacon F."/>
            <person name="Lindquist E.A."/>
            <person name="Lipzen A."/>
            <person name="Malagnac F."/>
            <person name="Mello A."/>
            <person name="Molinier V."/>
            <person name="Miyauchi S."/>
            <person name="Poulain J."/>
            <person name="Riccioni C."/>
            <person name="Rubini A."/>
            <person name="Sitrit Y."/>
            <person name="Splivallo R."/>
            <person name="Traeger S."/>
            <person name="Wang M."/>
            <person name="Zifcakova L."/>
            <person name="Wipf D."/>
            <person name="Zambonelli A."/>
            <person name="Paolocci F."/>
            <person name="Nowrousian M."/>
            <person name="Ottonello S."/>
            <person name="Baldrian P."/>
            <person name="Spatafora J.W."/>
            <person name="Henrissat B."/>
            <person name="Nagy L.G."/>
            <person name="Aury J.M."/>
            <person name="Wincker P."/>
            <person name="Grigoriev I.V."/>
            <person name="Bonfante P."/>
            <person name="Martin F.M."/>
        </authorList>
    </citation>
    <scope>NUCLEOTIDE SEQUENCE [LARGE SCALE GENOMIC DNA]</scope>
    <source>
        <strain evidence="3 4">CCBAS932</strain>
    </source>
</reference>
<feature type="region of interest" description="Disordered" evidence="1">
    <location>
        <begin position="34"/>
        <end position="72"/>
    </location>
</feature>
<dbReference type="AlphaFoldDB" id="A0A3N4L2M5"/>
<evidence type="ECO:0000256" key="1">
    <source>
        <dbReference type="SAM" id="MobiDB-lite"/>
    </source>
</evidence>
<keyword evidence="4" id="KW-1185">Reference proteome</keyword>
<feature type="transmembrane region" description="Helical" evidence="2">
    <location>
        <begin position="6"/>
        <end position="25"/>
    </location>
</feature>
<organism evidence="3 4">
    <name type="scientific">Morchella conica CCBAS932</name>
    <dbReference type="NCBI Taxonomy" id="1392247"/>
    <lineage>
        <taxon>Eukaryota</taxon>
        <taxon>Fungi</taxon>
        <taxon>Dikarya</taxon>
        <taxon>Ascomycota</taxon>
        <taxon>Pezizomycotina</taxon>
        <taxon>Pezizomycetes</taxon>
        <taxon>Pezizales</taxon>
        <taxon>Morchellaceae</taxon>
        <taxon>Morchella</taxon>
    </lineage>
</organism>
<keyword evidence="2" id="KW-0472">Membrane</keyword>
<protein>
    <submittedName>
        <fullName evidence="3">Uncharacterized protein</fullName>
    </submittedName>
</protein>
<feature type="compositionally biased region" description="Basic and acidic residues" evidence="1">
    <location>
        <begin position="43"/>
        <end position="72"/>
    </location>
</feature>
<dbReference type="Proteomes" id="UP000277580">
    <property type="component" value="Unassembled WGS sequence"/>
</dbReference>
<evidence type="ECO:0000313" key="4">
    <source>
        <dbReference type="Proteomes" id="UP000277580"/>
    </source>
</evidence>
<accession>A0A3N4L2M5</accession>
<name>A0A3N4L2M5_9PEZI</name>
<proteinExistence type="predicted"/>
<gene>
    <name evidence="3" type="ORF">P167DRAFT_46167</name>
</gene>
<dbReference type="InParanoid" id="A0A3N4L2M5"/>
<evidence type="ECO:0000256" key="2">
    <source>
        <dbReference type="SAM" id="Phobius"/>
    </source>
</evidence>
<keyword evidence="2" id="KW-0812">Transmembrane</keyword>
<dbReference type="EMBL" id="ML119116">
    <property type="protein sequence ID" value="RPB14831.1"/>
    <property type="molecule type" value="Genomic_DNA"/>
</dbReference>
<sequence>MADRLSVGQLSTLSFASLFFFFLLCRVKPQARKEAGKQASRQAGKEKKGNVGRERRGEEKKEAEGEFGERERESEVSMFSYVIFDSSGPACMSFFLFSSPPLSVQHVCM</sequence>
<keyword evidence="2" id="KW-1133">Transmembrane helix</keyword>